<dbReference type="InterPro" id="IPR001753">
    <property type="entry name" value="Enoyl-CoA_hydra/iso"/>
</dbReference>
<comment type="function">
    <text evidence="1">Could possibly oxidize fatty acids using specific components.</text>
</comment>
<dbReference type="CDD" id="cd06558">
    <property type="entry name" value="crotonase-like"/>
    <property type="match status" value="1"/>
</dbReference>
<protein>
    <submittedName>
        <fullName evidence="8">Enoyl-CoA hydratase</fullName>
    </submittedName>
</protein>
<dbReference type="SUPFAM" id="SSF52096">
    <property type="entry name" value="ClpP/crotonase"/>
    <property type="match status" value="1"/>
</dbReference>
<name>F6EMB0_HOYSD</name>
<dbReference type="GO" id="GO:0004300">
    <property type="term" value="F:enoyl-CoA hydratase activity"/>
    <property type="evidence" value="ECO:0007669"/>
    <property type="project" value="UniProtKB-EC"/>
</dbReference>
<dbReference type="AlphaFoldDB" id="F6EMB0"/>
<evidence type="ECO:0000256" key="1">
    <source>
        <dbReference type="ARBA" id="ARBA00002994"/>
    </source>
</evidence>
<dbReference type="HOGENOM" id="CLU_009834_7_2_11"/>
<dbReference type="InterPro" id="IPR018376">
    <property type="entry name" value="Enoyl-CoA_hyd/isom_CS"/>
</dbReference>
<keyword evidence="9" id="KW-1185">Reference proteome</keyword>
<sequence length="292" mass="30785">MGGGKLTRLLAVPANGLPTSARQSLIPLCECRAEVGEAHPLSAFPIGSAGMIGITRDKNVVTLEIQRHERRNALNTEVCTGLTDAIRSAEADDARAIVLTGQGTAFSAGADLTSAAYEREFLAAHYTMLNTLQQTPLPVIAALNGPAVGAGVQLAISADLRVAVPEASFMIPVARLGLAMDNWTISRLSELAGGGVARAMLMGVQTITADNAVQFGLVNGIGDLAAAQEWAHEIAKLAPLSLRHMKLVFNHMPDSEPTPEQQEAHKAAWSSADVAEARAARKEKRAPVFRGE</sequence>
<evidence type="ECO:0000256" key="7">
    <source>
        <dbReference type="SAM" id="MobiDB-lite"/>
    </source>
</evidence>
<evidence type="ECO:0000313" key="9">
    <source>
        <dbReference type="Proteomes" id="UP000009235"/>
    </source>
</evidence>
<dbReference type="PANTHER" id="PTHR43802">
    <property type="entry name" value="ENOYL-COA HYDRATASE"/>
    <property type="match status" value="1"/>
</dbReference>
<dbReference type="Gene3D" id="3.90.226.10">
    <property type="entry name" value="2-enoyl-CoA Hydratase, Chain A, domain 1"/>
    <property type="match status" value="1"/>
</dbReference>
<proteinExistence type="inferred from homology"/>
<comment type="catalytic activity">
    <reaction evidence="5">
        <text>a 4-saturated-(3S)-3-hydroxyacyl-CoA = a (3E)-enoyl-CoA + H2O</text>
        <dbReference type="Rhea" id="RHEA:20724"/>
        <dbReference type="ChEBI" id="CHEBI:15377"/>
        <dbReference type="ChEBI" id="CHEBI:58521"/>
        <dbReference type="ChEBI" id="CHEBI:137480"/>
        <dbReference type="EC" id="4.2.1.17"/>
    </reaction>
</comment>
<dbReference type="Pfam" id="PF00378">
    <property type="entry name" value="ECH_1"/>
    <property type="match status" value="1"/>
</dbReference>
<dbReference type="eggNOG" id="COG1024">
    <property type="taxonomic scope" value="Bacteria"/>
</dbReference>
<dbReference type="InterPro" id="IPR029045">
    <property type="entry name" value="ClpP/crotonase-like_dom_sf"/>
</dbReference>
<evidence type="ECO:0000256" key="5">
    <source>
        <dbReference type="ARBA" id="ARBA00023717"/>
    </source>
</evidence>
<comment type="similarity">
    <text evidence="2 6">Belongs to the enoyl-CoA hydratase/isomerase family.</text>
</comment>
<dbReference type="NCBIfam" id="NF005891">
    <property type="entry name" value="PRK07854.1"/>
    <property type="match status" value="1"/>
</dbReference>
<gene>
    <name evidence="8" type="ordered locus">AS9A_0864</name>
</gene>
<dbReference type="KEGG" id="asd:AS9A_0864"/>
<dbReference type="PANTHER" id="PTHR43802:SF1">
    <property type="entry name" value="IP11341P-RELATED"/>
    <property type="match status" value="1"/>
</dbReference>
<keyword evidence="3" id="KW-0443">Lipid metabolism</keyword>
<feature type="region of interest" description="Disordered" evidence="7">
    <location>
        <begin position="251"/>
        <end position="292"/>
    </location>
</feature>
<evidence type="ECO:0000256" key="3">
    <source>
        <dbReference type="ARBA" id="ARBA00022832"/>
    </source>
</evidence>
<dbReference type="GO" id="GO:0006631">
    <property type="term" value="P:fatty acid metabolic process"/>
    <property type="evidence" value="ECO:0007669"/>
    <property type="project" value="UniProtKB-KW"/>
</dbReference>
<reference evidence="8 9" key="1">
    <citation type="journal article" date="2011" name="J. Bacteriol.">
        <title>Complete genome sequence of Amycolicicoccus subflavus DQS3-9A1T, an actinomycete isolated from crude oil-polluted soil.</title>
        <authorList>
            <person name="Cai M."/>
            <person name="Chen W.M."/>
            <person name="Nie Y."/>
            <person name="Chi C.Q."/>
            <person name="Wang Y.N."/>
            <person name="Tang Y.Q."/>
            <person name="Li G.Y."/>
            <person name="Wu X.L."/>
        </authorList>
    </citation>
    <scope>NUCLEOTIDE SEQUENCE [LARGE SCALE GENOMIC DNA]</scope>
    <source>
        <strain evidence="9">DSM 45089 / DQS3-9A1</strain>
    </source>
</reference>
<accession>F6EMB0</accession>
<evidence type="ECO:0000256" key="6">
    <source>
        <dbReference type="RuleBase" id="RU003707"/>
    </source>
</evidence>
<organism evidence="8 9">
    <name type="scientific">Hoyosella subflava (strain DSM 45089 / JCM 17490 / NBRC 109087 / DQS3-9A1)</name>
    <name type="common">Amycolicicoccus subflavus</name>
    <dbReference type="NCBI Taxonomy" id="443218"/>
    <lineage>
        <taxon>Bacteria</taxon>
        <taxon>Bacillati</taxon>
        <taxon>Actinomycetota</taxon>
        <taxon>Actinomycetes</taxon>
        <taxon>Mycobacteriales</taxon>
        <taxon>Hoyosellaceae</taxon>
        <taxon>Hoyosella</taxon>
    </lineage>
</organism>
<dbReference type="EMBL" id="CP002786">
    <property type="protein sequence ID" value="AEF39316.1"/>
    <property type="molecule type" value="Genomic_DNA"/>
</dbReference>
<evidence type="ECO:0000256" key="4">
    <source>
        <dbReference type="ARBA" id="ARBA00023709"/>
    </source>
</evidence>
<evidence type="ECO:0000313" key="8">
    <source>
        <dbReference type="EMBL" id="AEF39316.1"/>
    </source>
</evidence>
<dbReference type="STRING" id="443218.AS9A_0864"/>
<comment type="catalytic activity">
    <reaction evidence="4">
        <text>a (3S)-3-hydroxyacyl-CoA = a (2E)-enoyl-CoA + H2O</text>
        <dbReference type="Rhea" id="RHEA:16105"/>
        <dbReference type="ChEBI" id="CHEBI:15377"/>
        <dbReference type="ChEBI" id="CHEBI:57318"/>
        <dbReference type="ChEBI" id="CHEBI:58856"/>
        <dbReference type="EC" id="4.2.1.17"/>
    </reaction>
</comment>
<keyword evidence="3" id="KW-0276">Fatty acid metabolism</keyword>
<dbReference type="PROSITE" id="PS00166">
    <property type="entry name" value="ENOYL_COA_HYDRATASE"/>
    <property type="match status" value="1"/>
</dbReference>
<dbReference type="Proteomes" id="UP000009235">
    <property type="component" value="Chromosome"/>
</dbReference>
<evidence type="ECO:0000256" key="2">
    <source>
        <dbReference type="ARBA" id="ARBA00005254"/>
    </source>
</evidence>